<evidence type="ECO:0008006" key="3">
    <source>
        <dbReference type="Google" id="ProtNLM"/>
    </source>
</evidence>
<gene>
    <name evidence="1" type="ORF">GCU68_18570</name>
</gene>
<name>A0A5P9P8T6_9EURY</name>
<keyword evidence="2" id="KW-1185">Reference proteome</keyword>
<dbReference type="Proteomes" id="UP000326170">
    <property type="component" value="Plasmid unnamed1"/>
</dbReference>
<dbReference type="AlphaFoldDB" id="A0A5P9P8T6"/>
<dbReference type="EMBL" id="CP045489">
    <property type="protein sequence ID" value="QFU84526.1"/>
    <property type="molecule type" value="Genomic_DNA"/>
</dbReference>
<dbReference type="GO" id="GO:0016810">
    <property type="term" value="F:hydrolase activity, acting on carbon-nitrogen (but not peptide) bonds"/>
    <property type="evidence" value="ECO:0007669"/>
    <property type="project" value="InterPro"/>
</dbReference>
<dbReference type="KEGG" id="nas:GCU68_18570"/>
<proteinExistence type="predicted"/>
<accession>A0A5P9P8T6</accession>
<evidence type="ECO:0000313" key="2">
    <source>
        <dbReference type="Proteomes" id="UP000326170"/>
    </source>
</evidence>
<organism evidence="1 2">
    <name type="scientific">Natronorubrum aibiense</name>
    <dbReference type="NCBI Taxonomy" id="348826"/>
    <lineage>
        <taxon>Archaea</taxon>
        <taxon>Methanobacteriati</taxon>
        <taxon>Methanobacteriota</taxon>
        <taxon>Stenosarchaea group</taxon>
        <taxon>Halobacteria</taxon>
        <taxon>Halobacteriales</taxon>
        <taxon>Natrialbaceae</taxon>
        <taxon>Natronorubrum</taxon>
    </lineage>
</organism>
<protein>
    <recommendedName>
        <fullName evidence="3">Amidohydrolase family protein</fullName>
    </recommendedName>
</protein>
<dbReference type="OrthoDB" id="8791at2157"/>
<keyword evidence="1" id="KW-0614">Plasmid</keyword>
<geneLocation type="plasmid" evidence="1 2">
    <name>unnamed1</name>
</geneLocation>
<sequence length="56" mass="6201">MDADLVVFDPRLVSTTADYENPRRYPKGVPHVIVNGEFVVCDNKVTGVLPSQTIRA</sequence>
<reference evidence="1 2" key="1">
    <citation type="journal article" date="2007" name="Int. J. Syst. Evol. Microbiol.">
        <title>Natronorubrum sulfidifaciens sp. nov., an extremely haloalkaliphilic archaeon isolated from Aiding salt lake in Xin-Jiang, China.</title>
        <authorList>
            <person name="Cui H.L."/>
            <person name="Tohty D."/>
            <person name="Liu H.C."/>
            <person name="Liu S.J."/>
            <person name="Oren A."/>
            <person name="Zhou P.J."/>
        </authorList>
    </citation>
    <scope>NUCLEOTIDE SEQUENCE [LARGE SCALE GENOMIC DNA]</scope>
    <source>
        <strain evidence="1 2">7-3</strain>
        <plasmid evidence="1">unnamed1</plasmid>
    </source>
</reference>
<evidence type="ECO:0000313" key="1">
    <source>
        <dbReference type="EMBL" id="QFU84526.1"/>
    </source>
</evidence>
<dbReference type="SUPFAM" id="SSF51338">
    <property type="entry name" value="Composite domain of metallo-dependent hydrolases"/>
    <property type="match status" value="1"/>
</dbReference>
<dbReference type="InterPro" id="IPR011059">
    <property type="entry name" value="Metal-dep_hydrolase_composite"/>
</dbReference>